<organism evidence="1 2">
    <name type="scientific">Solihabitans fulvus</name>
    <dbReference type="NCBI Taxonomy" id="1892852"/>
    <lineage>
        <taxon>Bacteria</taxon>
        <taxon>Bacillati</taxon>
        <taxon>Actinomycetota</taxon>
        <taxon>Actinomycetes</taxon>
        <taxon>Pseudonocardiales</taxon>
        <taxon>Pseudonocardiaceae</taxon>
        <taxon>Solihabitans</taxon>
    </lineage>
</organism>
<keyword evidence="2" id="KW-1185">Reference proteome</keyword>
<dbReference type="EMBL" id="VUOB01000008">
    <property type="protein sequence ID" value="KAA2265222.1"/>
    <property type="molecule type" value="Genomic_DNA"/>
</dbReference>
<reference evidence="1 2" key="1">
    <citation type="submission" date="2019-09" db="EMBL/GenBank/DDBJ databases">
        <title>Goodfellowia gen. nov., a new genus of the Pseudonocardineae related to Actinoalloteichus, containing Goodfellowia coeruleoviolacea gen. nov., comb. nov. gen. nov., comb. nov.</title>
        <authorList>
            <person name="Labeda D."/>
        </authorList>
    </citation>
    <scope>NUCLEOTIDE SEQUENCE [LARGE SCALE GENOMIC DNA]</scope>
    <source>
        <strain evidence="1 2">AN110305</strain>
    </source>
</reference>
<evidence type="ECO:0000313" key="1">
    <source>
        <dbReference type="EMBL" id="KAA2265222.1"/>
    </source>
</evidence>
<reference evidence="1 2" key="2">
    <citation type="submission" date="2019-09" db="EMBL/GenBank/DDBJ databases">
        <authorList>
            <person name="Jin C."/>
        </authorList>
    </citation>
    <scope>NUCLEOTIDE SEQUENCE [LARGE SCALE GENOMIC DNA]</scope>
    <source>
        <strain evidence="1 2">AN110305</strain>
    </source>
</reference>
<dbReference type="OrthoDB" id="3693305at2"/>
<name>A0A5B2XQR4_9PSEU</name>
<proteinExistence type="predicted"/>
<dbReference type="RefSeq" id="WP_149848253.1">
    <property type="nucleotide sequence ID" value="NZ_VUOB01000008.1"/>
</dbReference>
<dbReference type="Proteomes" id="UP000323454">
    <property type="component" value="Unassembled WGS sequence"/>
</dbReference>
<gene>
    <name evidence="1" type="ORF">F0L68_05070</name>
</gene>
<sequence length="103" mass="10574">MTEPNAFELDPAQLHEHANTVGKVADQLSSVAGGAPSGLADNALGEFVQFLAAGLQGAMSATTDVVTGAATSVEEMSTGLKQTANDYQQTDDGHAAALRWRNG</sequence>
<dbReference type="AlphaFoldDB" id="A0A5B2XQR4"/>
<protein>
    <submittedName>
        <fullName evidence="1">ESX-1 secretion-associated protein</fullName>
    </submittedName>
</protein>
<dbReference type="InterPro" id="IPR022536">
    <property type="entry name" value="EspC"/>
</dbReference>
<dbReference type="GO" id="GO:0009306">
    <property type="term" value="P:protein secretion"/>
    <property type="evidence" value="ECO:0007669"/>
    <property type="project" value="InterPro"/>
</dbReference>
<dbReference type="Pfam" id="PF10824">
    <property type="entry name" value="T7SS_ESX_EspC"/>
    <property type="match status" value="1"/>
</dbReference>
<evidence type="ECO:0000313" key="2">
    <source>
        <dbReference type="Proteomes" id="UP000323454"/>
    </source>
</evidence>
<accession>A0A5B2XQR4</accession>
<comment type="caution">
    <text evidence="1">The sequence shown here is derived from an EMBL/GenBank/DDBJ whole genome shotgun (WGS) entry which is preliminary data.</text>
</comment>